<dbReference type="InterPro" id="IPR006379">
    <property type="entry name" value="HAD-SF_hydro_IIB"/>
</dbReference>
<dbReference type="NCBIfam" id="TIGR01485">
    <property type="entry name" value="SPP_plant-cyano"/>
    <property type="match status" value="1"/>
</dbReference>
<dbReference type="InterPro" id="IPR006380">
    <property type="entry name" value="SPP-like_dom"/>
</dbReference>
<evidence type="ECO:0000256" key="5">
    <source>
        <dbReference type="ARBA" id="ARBA00022801"/>
    </source>
</evidence>
<comment type="similarity">
    <text evidence="3">Belongs to the sucrose phosphatase family.</text>
</comment>
<dbReference type="GO" id="GO:0000287">
    <property type="term" value="F:magnesium ion binding"/>
    <property type="evidence" value="ECO:0007669"/>
    <property type="project" value="InterPro"/>
</dbReference>
<comment type="catalytic activity">
    <reaction evidence="6">
        <text>sucrose 6(F)-phosphate + H2O = sucrose + phosphate</text>
        <dbReference type="Rhea" id="RHEA:19289"/>
        <dbReference type="ChEBI" id="CHEBI:15377"/>
        <dbReference type="ChEBI" id="CHEBI:17992"/>
        <dbReference type="ChEBI" id="CHEBI:43474"/>
        <dbReference type="ChEBI" id="CHEBI:57723"/>
        <dbReference type="EC" id="3.1.3.24"/>
    </reaction>
</comment>
<protein>
    <recommendedName>
        <fullName evidence="4">sucrose-phosphate phosphatase</fullName>
        <ecNumber evidence="4">3.1.3.24</ecNumber>
    </recommendedName>
</protein>
<dbReference type="SFLD" id="SFLDG01140">
    <property type="entry name" value="C2.B:_Phosphomannomutase_and_P"/>
    <property type="match status" value="1"/>
</dbReference>
<name>A0A8J7Z448_9CYAN</name>
<dbReference type="Gene3D" id="3.90.1070.10">
    <property type="match status" value="1"/>
</dbReference>
<keyword evidence="5 8" id="KW-0378">Hydrolase</keyword>
<evidence type="ECO:0000259" key="7">
    <source>
        <dbReference type="Pfam" id="PF05116"/>
    </source>
</evidence>
<keyword evidence="9" id="KW-1185">Reference proteome</keyword>
<dbReference type="InterPro" id="IPR012847">
    <property type="entry name" value="Sucrose_phosphatase_pln/cyn"/>
</dbReference>
<organism evidence="8 9">
    <name type="scientific">Myxacorys almedinensis A</name>
    <dbReference type="NCBI Taxonomy" id="2690445"/>
    <lineage>
        <taxon>Bacteria</taxon>
        <taxon>Bacillati</taxon>
        <taxon>Cyanobacteriota</taxon>
        <taxon>Cyanophyceae</taxon>
        <taxon>Leptolyngbyales</taxon>
        <taxon>Leptolyngbyaceae</taxon>
        <taxon>Myxacorys</taxon>
        <taxon>Myxacorys almedinensis</taxon>
    </lineage>
</organism>
<dbReference type="GO" id="GO:0005986">
    <property type="term" value="P:sucrose biosynthetic process"/>
    <property type="evidence" value="ECO:0007669"/>
    <property type="project" value="UniProtKB-UniPathway"/>
</dbReference>
<dbReference type="SFLD" id="SFLDG01141">
    <property type="entry name" value="C2.B.1:_Sucrose_Phosphatase_Li"/>
    <property type="match status" value="1"/>
</dbReference>
<feature type="domain" description="Sucrose phosphatase-like" evidence="7">
    <location>
        <begin position="3"/>
        <end position="246"/>
    </location>
</feature>
<dbReference type="GO" id="GO:0050307">
    <property type="term" value="F:sucrose-phosphate phosphatase activity"/>
    <property type="evidence" value="ECO:0007669"/>
    <property type="project" value="UniProtKB-EC"/>
</dbReference>
<dbReference type="EMBL" id="WVIE01000010">
    <property type="protein sequence ID" value="NDJ17783.1"/>
    <property type="molecule type" value="Genomic_DNA"/>
</dbReference>
<evidence type="ECO:0000256" key="2">
    <source>
        <dbReference type="ARBA" id="ARBA00005070"/>
    </source>
</evidence>
<dbReference type="Proteomes" id="UP000646053">
    <property type="component" value="Unassembled WGS sequence"/>
</dbReference>
<dbReference type="InterPro" id="IPR023214">
    <property type="entry name" value="HAD_sf"/>
</dbReference>
<sequence length="248" mass="27127">MPKFLLVTDLDNTLVGDDVALDHLNQWLTDQRNTQGAKVVYSTGRSLTLYQQLQAEAGLIDPDVLIASVGTEIYRTGQATPDSGWSETLTPGWNRDQVFAVTAHFSDLVLQAETEQSPFKVSFLLAQDVAVDVLSELESALEQRGVDGQLIYSSGKDLDILPRHANKGSAMTFIRQQLRFAAGETIVCGDSGNDIALFAGGEECGIIVGNAQPELLQWHRHHPNPQRYLATAHCAAGILEGLKYFGFR</sequence>
<dbReference type="EC" id="3.1.3.24" evidence="4"/>
<dbReference type="InterPro" id="IPR051518">
    <property type="entry name" value="Sucrose_Phosphatase"/>
</dbReference>
<dbReference type="NCBIfam" id="TIGR01484">
    <property type="entry name" value="HAD-SF-IIB"/>
    <property type="match status" value="1"/>
</dbReference>
<evidence type="ECO:0000256" key="4">
    <source>
        <dbReference type="ARBA" id="ARBA00013112"/>
    </source>
</evidence>
<dbReference type="RefSeq" id="WP_162423293.1">
    <property type="nucleotide sequence ID" value="NZ_WVIE01000010.1"/>
</dbReference>
<comment type="cofactor">
    <cofactor evidence="1">
        <name>Mg(2+)</name>
        <dbReference type="ChEBI" id="CHEBI:18420"/>
    </cofactor>
</comment>
<evidence type="ECO:0000256" key="6">
    <source>
        <dbReference type="ARBA" id="ARBA00048036"/>
    </source>
</evidence>
<dbReference type="AlphaFoldDB" id="A0A8J7Z448"/>
<comment type="pathway">
    <text evidence="2">Glycan biosynthesis; sucrose biosynthesis; sucrose from D-fructose 6-phosphate and UDP-alpha-D-glucose: step 2/2.</text>
</comment>
<evidence type="ECO:0000256" key="3">
    <source>
        <dbReference type="ARBA" id="ARBA00007211"/>
    </source>
</evidence>
<dbReference type="NCBIfam" id="TIGR01482">
    <property type="entry name" value="SPP-subfamily"/>
    <property type="match status" value="1"/>
</dbReference>
<evidence type="ECO:0000256" key="1">
    <source>
        <dbReference type="ARBA" id="ARBA00001946"/>
    </source>
</evidence>
<comment type="caution">
    <text evidence="8">The sequence shown here is derived from an EMBL/GenBank/DDBJ whole genome shotgun (WGS) entry which is preliminary data.</text>
</comment>
<dbReference type="InterPro" id="IPR036412">
    <property type="entry name" value="HAD-like_sf"/>
</dbReference>
<dbReference type="SFLD" id="SFLDS00003">
    <property type="entry name" value="Haloacid_Dehalogenase"/>
    <property type="match status" value="1"/>
</dbReference>
<proteinExistence type="inferred from homology"/>
<gene>
    <name evidence="8" type="ORF">GS601_10845</name>
</gene>
<dbReference type="UniPathway" id="UPA00371">
    <property type="reaction ID" value="UER00546"/>
</dbReference>
<dbReference type="PANTHER" id="PTHR46521">
    <property type="entry name" value="SUCROSE-PHOSPHATASE 2-RELATED"/>
    <property type="match status" value="1"/>
</dbReference>
<evidence type="ECO:0000313" key="8">
    <source>
        <dbReference type="EMBL" id="NDJ17783.1"/>
    </source>
</evidence>
<evidence type="ECO:0000313" key="9">
    <source>
        <dbReference type="Proteomes" id="UP000646053"/>
    </source>
</evidence>
<accession>A0A8J7Z448</accession>
<dbReference type="SUPFAM" id="SSF56784">
    <property type="entry name" value="HAD-like"/>
    <property type="match status" value="1"/>
</dbReference>
<dbReference type="Pfam" id="PF05116">
    <property type="entry name" value="S6PP"/>
    <property type="match status" value="1"/>
</dbReference>
<reference evidence="8" key="1">
    <citation type="submission" date="2019-12" db="EMBL/GenBank/DDBJ databases">
        <title>High-Quality draft genome sequences of three cyanobacteria isolated from the limestone walls of the Old Cathedral of Coimbra.</title>
        <authorList>
            <person name="Tiago I."/>
            <person name="Soares F."/>
            <person name="Portugal A."/>
        </authorList>
    </citation>
    <scope>NUCLEOTIDE SEQUENCE</scope>
    <source>
        <strain evidence="8">A</strain>
    </source>
</reference>
<dbReference type="PANTHER" id="PTHR46521:SF4">
    <property type="entry name" value="SUCROSE-PHOSPHATASE 2-RELATED"/>
    <property type="match status" value="1"/>
</dbReference>
<dbReference type="Gene3D" id="3.40.50.1000">
    <property type="entry name" value="HAD superfamily/HAD-like"/>
    <property type="match status" value="1"/>
</dbReference>